<sequence length="191" mass="19736">MQNRSDQLKPAPSNKSLLLHSRTYEKIRTSLGENNSPGGMGRQGGPVVVLVKNTTAARLEQWAAIELGATLADGTTDEGANGFSYQNVFLGIDTTAETAKLAILQAGSDVNEFTAAIVSGLTTAIVNVTDADHGFCRPVASGKLESTDDVSSIQLIFAPVTGDDTLCKVLLSGGGGTSTMAFAVDMTQVGG</sequence>
<organism evidence="1">
    <name type="scientific">marine sediment metagenome</name>
    <dbReference type="NCBI Taxonomy" id="412755"/>
    <lineage>
        <taxon>unclassified sequences</taxon>
        <taxon>metagenomes</taxon>
        <taxon>ecological metagenomes</taxon>
    </lineage>
</organism>
<name>X0VV42_9ZZZZ</name>
<dbReference type="AlphaFoldDB" id="X0VV42"/>
<dbReference type="EMBL" id="BARS01028091">
    <property type="protein sequence ID" value="GAG04406.1"/>
    <property type="molecule type" value="Genomic_DNA"/>
</dbReference>
<proteinExistence type="predicted"/>
<comment type="caution">
    <text evidence="1">The sequence shown here is derived from an EMBL/GenBank/DDBJ whole genome shotgun (WGS) entry which is preliminary data.</text>
</comment>
<protein>
    <submittedName>
        <fullName evidence="1">Uncharacterized protein</fullName>
    </submittedName>
</protein>
<evidence type="ECO:0000313" key="1">
    <source>
        <dbReference type="EMBL" id="GAG04406.1"/>
    </source>
</evidence>
<reference evidence="1" key="1">
    <citation type="journal article" date="2014" name="Front. Microbiol.">
        <title>High frequency of phylogenetically diverse reductive dehalogenase-homologous genes in deep subseafloor sedimentary metagenomes.</title>
        <authorList>
            <person name="Kawai M."/>
            <person name="Futagami T."/>
            <person name="Toyoda A."/>
            <person name="Takaki Y."/>
            <person name="Nishi S."/>
            <person name="Hori S."/>
            <person name="Arai W."/>
            <person name="Tsubouchi T."/>
            <person name="Morono Y."/>
            <person name="Uchiyama I."/>
            <person name="Ito T."/>
            <person name="Fujiyama A."/>
            <person name="Inagaki F."/>
            <person name="Takami H."/>
        </authorList>
    </citation>
    <scope>NUCLEOTIDE SEQUENCE</scope>
    <source>
        <strain evidence="1">Expedition CK06-06</strain>
    </source>
</reference>
<accession>X0VV42</accession>
<feature type="non-terminal residue" evidence="1">
    <location>
        <position position="191"/>
    </location>
</feature>
<gene>
    <name evidence="1" type="ORF">S01H1_44061</name>
</gene>